<reference evidence="1 2" key="1">
    <citation type="journal article" date="2006" name="Proc. Natl. Acad. Sci. U.S.A.">
        <title>Evolution of sensory complexity recorded in a myxobacterial genome.</title>
        <authorList>
            <person name="Goldman B.S."/>
            <person name="Nierman W.C."/>
            <person name="Kaiser D."/>
            <person name="Slater S.C."/>
            <person name="Durkin A.S."/>
            <person name="Eisen J.A."/>
            <person name="Ronning C.M."/>
            <person name="Barbazuk W.B."/>
            <person name="Blanchard M."/>
            <person name="Field C."/>
            <person name="Halling C."/>
            <person name="Hinkle G."/>
            <person name="Iartchuk O."/>
            <person name="Kim H.S."/>
            <person name="Mackenzie C."/>
            <person name="Madupu R."/>
            <person name="Miller N."/>
            <person name="Shvartsbeyn A."/>
            <person name="Sullivan S.A."/>
            <person name="Vaudin M."/>
            <person name="Wiegand R."/>
            <person name="Kaplan H.B."/>
        </authorList>
    </citation>
    <scope>NUCLEOTIDE SEQUENCE [LARGE SCALE GENOMIC DNA]</scope>
    <source>
        <strain evidence="2">DK1622</strain>
    </source>
</reference>
<dbReference type="EMBL" id="CP000113">
    <property type="protein sequence ID" value="ABF86831.1"/>
    <property type="molecule type" value="Genomic_DNA"/>
</dbReference>
<protein>
    <submittedName>
        <fullName evidence="1">Lipoprotein</fullName>
    </submittedName>
</protein>
<name>Q1D3T2_MYXXD</name>
<dbReference type="Gene3D" id="3.40.190.10">
    <property type="entry name" value="Periplasmic binding protein-like II"/>
    <property type="match status" value="1"/>
</dbReference>
<dbReference type="EnsemblBacteria" id="ABF86831">
    <property type="protein sequence ID" value="ABF86831"/>
    <property type="gene ID" value="MXAN_4523"/>
</dbReference>
<dbReference type="OrthoDB" id="5508161at2"/>
<dbReference type="STRING" id="246197.MXAN_4523"/>
<dbReference type="SUPFAM" id="SSF53850">
    <property type="entry name" value="Periplasmic binding protein-like II"/>
    <property type="match status" value="1"/>
</dbReference>
<keyword evidence="1" id="KW-0449">Lipoprotein</keyword>
<sequence>MIPLPPLRGAAPSIHWSHTMQWRALPCVLALSLGACSDPEPEAPRPLKVVLFPYIPDSAGDGFASLKQRLEADFEREHSDIDVDIVFDAKLDLYDLDDGGTLNQLLGPGAGAAQVVEIDTLIMGELVSKGWVQPVALEAGAAHPAAEEAVSIAGQSYGVPTYLCSYVVYSNSPYLSSATDGDSLVQILTDVAPGMRPLAANYSGSWTLPSSYLDAWADTNPTGVLSQALSLPLDASALASFEDVVKSCELEAGVNPCLDGTYADSSLAEEAFALGQANGFMGYTERLFFVRKASPGMALPEVISVPLGTGSAPAVFVDALVVSAECTGTCAEDAHAFTDFMKDPDVRSLIAFSGDAPQGTTPRYLLQATQAFYQQEPARSDPMYQKYVQFLSGARPYPNQGFPQNRKTLQSALMDALQ</sequence>
<dbReference type="KEGG" id="mxa:MXAN_4523"/>
<dbReference type="eggNOG" id="COG1653">
    <property type="taxonomic scope" value="Bacteria"/>
</dbReference>
<gene>
    <name evidence="1" type="ordered locus">MXAN_4523</name>
</gene>
<dbReference type="HOGENOM" id="CLU_039717_0_0_7"/>
<evidence type="ECO:0000313" key="1">
    <source>
        <dbReference type="EMBL" id="ABF86831.1"/>
    </source>
</evidence>
<accession>Q1D3T2</accession>
<proteinExistence type="predicted"/>
<keyword evidence="2" id="KW-1185">Reference proteome</keyword>
<dbReference type="Pfam" id="PF01547">
    <property type="entry name" value="SBP_bac_1"/>
    <property type="match status" value="1"/>
</dbReference>
<dbReference type="InterPro" id="IPR006059">
    <property type="entry name" value="SBP"/>
</dbReference>
<organism evidence="1 2">
    <name type="scientific">Myxococcus xanthus (strain DK1622)</name>
    <dbReference type="NCBI Taxonomy" id="246197"/>
    <lineage>
        <taxon>Bacteria</taxon>
        <taxon>Pseudomonadati</taxon>
        <taxon>Myxococcota</taxon>
        <taxon>Myxococcia</taxon>
        <taxon>Myxococcales</taxon>
        <taxon>Cystobacterineae</taxon>
        <taxon>Myxococcaceae</taxon>
        <taxon>Myxococcus</taxon>
    </lineage>
</organism>
<dbReference type="Proteomes" id="UP000002402">
    <property type="component" value="Chromosome"/>
</dbReference>
<evidence type="ECO:0000313" key="2">
    <source>
        <dbReference type="Proteomes" id="UP000002402"/>
    </source>
</evidence>
<dbReference type="CDD" id="cd13524">
    <property type="entry name" value="PBP2_Thiaminase_I"/>
    <property type="match status" value="1"/>
</dbReference>
<dbReference type="AlphaFoldDB" id="Q1D3T2"/>